<dbReference type="InterPro" id="IPR035426">
    <property type="entry name" value="Gemin2/Brr1"/>
</dbReference>
<dbReference type="Pfam" id="PF04938">
    <property type="entry name" value="SIP1"/>
    <property type="match status" value="1"/>
</dbReference>
<organism evidence="1 2">
    <name type="scientific">Blomia tropicalis</name>
    <name type="common">Mite</name>
    <dbReference type="NCBI Taxonomy" id="40697"/>
    <lineage>
        <taxon>Eukaryota</taxon>
        <taxon>Metazoa</taxon>
        <taxon>Ecdysozoa</taxon>
        <taxon>Arthropoda</taxon>
        <taxon>Chelicerata</taxon>
        <taxon>Arachnida</taxon>
        <taxon>Acari</taxon>
        <taxon>Acariformes</taxon>
        <taxon>Sarcoptiformes</taxon>
        <taxon>Astigmata</taxon>
        <taxon>Glycyphagoidea</taxon>
        <taxon>Echimyopodidae</taxon>
        <taxon>Blomia</taxon>
    </lineage>
</organism>
<dbReference type="AlphaFoldDB" id="A0A9Q0M1W6"/>
<name>A0A9Q0M1W6_BLOTA</name>
<evidence type="ECO:0000313" key="1">
    <source>
        <dbReference type="EMBL" id="KAJ6217606.1"/>
    </source>
</evidence>
<dbReference type="EMBL" id="JAPWDV010000003">
    <property type="protein sequence ID" value="KAJ6217606.1"/>
    <property type="molecule type" value="Genomic_DNA"/>
</dbReference>
<proteinExistence type="predicted"/>
<evidence type="ECO:0008006" key="3">
    <source>
        <dbReference type="Google" id="ProtNLM"/>
    </source>
</evidence>
<gene>
    <name evidence="1" type="ORF">RDWZM_008763</name>
</gene>
<dbReference type="Proteomes" id="UP001142055">
    <property type="component" value="Chromosome 3"/>
</dbReference>
<protein>
    <recommendedName>
        <fullName evidence="3">Gem-associated protein 2</fullName>
    </recommendedName>
</protein>
<comment type="caution">
    <text evidence="1">The sequence shown here is derived from an EMBL/GenBank/DDBJ whole genome shotgun (WGS) entry which is preliminary data.</text>
</comment>
<keyword evidence="2" id="KW-1185">Reference proteome</keyword>
<dbReference type="Gene3D" id="1.20.58.1070">
    <property type="match status" value="1"/>
</dbReference>
<reference evidence="1" key="1">
    <citation type="submission" date="2022-12" db="EMBL/GenBank/DDBJ databases">
        <title>Genome assemblies of Blomia tropicalis.</title>
        <authorList>
            <person name="Cui Y."/>
        </authorList>
    </citation>
    <scope>NUCLEOTIDE SEQUENCE</scope>
    <source>
        <tissue evidence="1">Adult mites</tissue>
    </source>
</reference>
<evidence type="ECO:0000313" key="2">
    <source>
        <dbReference type="Proteomes" id="UP001142055"/>
    </source>
</evidence>
<sequence>MYHITDFEAAFESDKEDDPLLDHPQQQCLPVVDGDDGDFVQSLSTVDGRRYLRQVRMEATKYRMIRTNEYDLNNQSSECSTTVQSTLTGRHPIWNSRSLINDLMSNFKYTRKLISIRRIQASETRTDFNSHFDISNIALGESILISLHLCPNKQPNQCGPNNAYANGHQPQIAFLCELDQIEVIRVLRFFRIWLRRDGYRPQLGLWLYGLLSLLDPIQTGDVFHELRILFVACNHARMRTLLEVATLDVERDKCDSSILKPSSCISLTSSSSLANGNHVGSSKCVPCERIRFHYKQHSTLCLIMLIIGHFFAQRDLLEPFEQCVDQYQNISTLNMP</sequence>
<dbReference type="GO" id="GO:0000387">
    <property type="term" value="P:spliceosomal snRNP assembly"/>
    <property type="evidence" value="ECO:0007669"/>
    <property type="project" value="InterPro"/>
</dbReference>
<accession>A0A9Q0M1W6</accession>